<name>A0A2N5SDK0_9BASI</name>
<dbReference type="PANTHER" id="PTHR33099:SF7">
    <property type="entry name" value="MYND-TYPE DOMAIN-CONTAINING PROTEIN"/>
    <property type="match status" value="1"/>
</dbReference>
<dbReference type="Gene3D" id="2.60.120.620">
    <property type="entry name" value="q2cbj1_9rhob like domain"/>
    <property type="match status" value="1"/>
</dbReference>
<sequence>MGDPSASVGPNGKGLFCSSTPTLIYNLGSNTSNGFPIALLDGTGSGVGFPDNPSPFNSIPNIPNRPQGGNPDGPHDDTSTKNGATQGNAPNAGTPEDLNYDVSLKDDLNKAFNDIKAPGTFAAWGALPTTPPAGLNVDGVRDIAFPLQEETMRQLIAKSHQAPYGRRSETLVDVSVRNTWEINGDQLHFFDPDWLRYVLRLSHLVATTLGIKETIRLDLYKMLIYETGAMFKAHTDTEETPGMFGTLIICLPSAHTGGEVIVRHHGQTKTLRTSDATQSYASVKPGLARPIATAPDYQRDYLRKTLRVWLNELTGHQVESHLYCPFEHEYTEAAISLRALKKNDLARVHVMQDLTRELPFDIFLALLEKKDEGCAEDDEEEENYYSHKRSRYCYYDPPRKTNDDDTHVMTEIHDTTYAVKSLHALDGTTIAHEYDFDMESCLEEDPFLDLEIAEEDFEPYMGNSGPSATHWYRRATLVVVPHSELGNYLAKCASRNSRSAIGYLARVCSLPTVRAHTLDAMFKLCGPRSVQGLPPGAICDVLKVALQHSRDDLFKSLAGSHRGELPATFFDWAREWLNTLPESVRLERYQNWIPLLLFGHPSFADCISMIQRIARAPTSHPSTQDLPRQTTNNFINTVVSPPTADIAPISIHLTQDLTCQSINNFINTVGTPTPEDGSAIVSAVFSLNDPWAETSAFLALIFDRFSQANSVTFLLQFLSQFKILANSTNTQFPVSDTMSLWKNLISRFCQRTPANIMTSANVMHSSGKQVAVTPQALVKFACDLNNFNTDTENLLEPFIKKISSHCTGFSAQDMRSFWMPFFYDLTRALASQSVPLNTVFYQQLTRQLIKRLDNQVLGPCPQPTPGCKGPMASSSGGVARPQVSCRCGDCMALNRFLQDISQTNVRFKLVQAKRQHLEAIVNRSNIHCTHKTERMGSPLTLVITKSQTLISQDRIDSWKKQQKELYASLNKNIQPEHLKTILGDQEFSRICSLATGNVLTQSKLNFIDLT</sequence>
<accession>A0A2N5SDK0</accession>
<reference evidence="4 5" key="1">
    <citation type="submission" date="2017-11" db="EMBL/GenBank/DDBJ databases">
        <title>De novo assembly and phasing of dikaryotic genomes from two isolates of Puccinia coronata f. sp. avenae, the causal agent of oat crown rust.</title>
        <authorList>
            <person name="Miller M.E."/>
            <person name="Zhang Y."/>
            <person name="Omidvar V."/>
            <person name="Sperschneider J."/>
            <person name="Schwessinger B."/>
            <person name="Raley C."/>
            <person name="Palmer J.M."/>
            <person name="Garnica D."/>
            <person name="Upadhyaya N."/>
            <person name="Rathjen J."/>
            <person name="Taylor J.M."/>
            <person name="Park R.F."/>
            <person name="Dodds P.N."/>
            <person name="Hirsch C.D."/>
            <person name="Kianian S.F."/>
            <person name="Figueroa M."/>
        </authorList>
    </citation>
    <scope>NUCLEOTIDE SEQUENCE [LARGE SCALE GENOMIC DNA]</scope>
    <source>
        <strain evidence="2">12NC29</strain>
        <strain evidence="3">12SD80</strain>
    </source>
</reference>
<dbReference type="EMBL" id="PGCI01000005">
    <property type="protein sequence ID" value="PLW51427.1"/>
    <property type="molecule type" value="Genomic_DNA"/>
</dbReference>
<evidence type="ECO:0000256" key="1">
    <source>
        <dbReference type="SAM" id="MobiDB-lite"/>
    </source>
</evidence>
<dbReference type="Proteomes" id="UP000235392">
    <property type="component" value="Unassembled WGS sequence"/>
</dbReference>
<evidence type="ECO:0008006" key="6">
    <source>
        <dbReference type="Google" id="ProtNLM"/>
    </source>
</evidence>
<feature type="compositionally biased region" description="Low complexity" evidence="1">
    <location>
        <begin position="49"/>
        <end position="66"/>
    </location>
</feature>
<dbReference type="STRING" id="200324.A0A2N5SDK0"/>
<dbReference type="EMBL" id="PGCJ01001024">
    <property type="protein sequence ID" value="PLW11331.1"/>
    <property type="molecule type" value="Genomic_DNA"/>
</dbReference>
<dbReference type="OrthoDB" id="27483at2759"/>
<protein>
    <recommendedName>
        <fullName evidence="6">Prolyl 4-hydroxylase alpha subunit Fe(2+) 2OG dioxygenase domain-containing protein</fullName>
    </recommendedName>
</protein>
<proteinExistence type="predicted"/>
<feature type="region of interest" description="Disordered" evidence="1">
    <location>
        <begin position="46"/>
        <end position="99"/>
    </location>
</feature>
<dbReference type="PANTHER" id="PTHR33099">
    <property type="entry name" value="FE2OG DIOXYGENASE DOMAIN-CONTAINING PROTEIN"/>
    <property type="match status" value="1"/>
</dbReference>
<evidence type="ECO:0000313" key="3">
    <source>
        <dbReference type="EMBL" id="PLW51427.1"/>
    </source>
</evidence>
<evidence type="ECO:0000313" key="5">
    <source>
        <dbReference type="Proteomes" id="UP000235392"/>
    </source>
</evidence>
<keyword evidence="4" id="KW-1185">Reference proteome</keyword>
<evidence type="ECO:0000313" key="2">
    <source>
        <dbReference type="EMBL" id="PLW11331.1"/>
    </source>
</evidence>
<evidence type="ECO:0000313" key="4">
    <source>
        <dbReference type="Proteomes" id="UP000235388"/>
    </source>
</evidence>
<feature type="compositionally biased region" description="Polar residues" evidence="1">
    <location>
        <begin position="80"/>
        <end position="91"/>
    </location>
</feature>
<comment type="caution">
    <text evidence="2">The sequence shown here is derived from an EMBL/GenBank/DDBJ whole genome shotgun (WGS) entry which is preliminary data.</text>
</comment>
<dbReference type="AlphaFoldDB" id="A0A2N5SDK0"/>
<organism evidence="2 4">
    <name type="scientific">Puccinia coronata f. sp. avenae</name>
    <dbReference type="NCBI Taxonomy" id="200324"/>
    <lineage>
        <taxon>Eukaryota</taxon>
        <taxon>Fungi</taxon>
        <taxon>Dikarya</taxon>
        <taxon>Basidiomycota</taxon>
        <taxon>Pucciniomycotina</taxon>
        <taxon>Pucciniomycetes</taxon>
        <taxon>Pucciniales</taxon>
        <taxon>Pucciniaceae</taxon>
        <taxon>Puccinia</taxon>
    </lineage>
</organism>
<dbReference type="Proteomes" id="UP000235388">
    <property type="component" value="Unassembled WGS sequence"/>
</dbReference>
<gene>
    <name evidence="2" type="ORF">PCANC_19358</name>
    <name evidence="3" type="ORF">PCASD_00285</name>
</gene>